<dbReference type="GO" id="GO:0005886">
    <property type="term" value="C:plasma membrane"/>
    <property type="evidence" value="ECO:0007669"/>
    <property type="project" value="UniProtKB-SubCell"/>
</dbReference>
<evidence type="ECO:0000256" key="6">
    <source>
        <dbReference type="ARBA" id="ARBA00023136"/>
    </source>
</evidence>
<keyword evidence="6 7" id="KW-0472">Membrane</keyword>
<dbReference type="OrthoDB" id="5491988at2"/>
<keyword evidence="4 7" id="KW-0812">Transmembrane</keyword>
<dbReference type="Gene3D" id="1.20.1250.20">
    <property type="entry name" value="MFS general substrate transporter like domains"/>
    <property type="match status" value="1"/>
</dbReference>
<keyword evidence="9" id="KW-1185">Reference proteome</keyword>
<name>A0A6N7PMD9_9BACT</name>
<protein>
    <recommendedName>
        <fullName evidence="10">MFS transporter</fullName>
    </recommendedName>
</protein>
<evidence type="ECO:0000256" key="7">
    <source>
        <dbReference type="SAM" id="Phobius"/>
    </source>
</evidence>
<comment type="subcellular location">
    <subcellularLocation>
        <location evidence="1">Cell membrane</location>
        <topology evidence="1">Multi-pass membrane protein</topology>
    </subcellularLocation>
</comment>
<evidence type="ECO:0000256" key="2">
    <source>
        <dbReference type="ARBA" id="ARBA00022448"/>
    </source>
</evidence>
<dbReference type="EMBL" id="WJIE01000004">
    <property type="protein sequence ID" value="MRG93079.1"/>
    <property type="molecule type" value="Genomic_DNA"/>
</dbReference>
<accession>A0A6N7PMD9</accession>
<keyword evidence="5 7" id="KW-1133">Transmembrane helix</keyword>
<evidence type="ECO:0000256" key="1">
    <source>
        <dbReference type="ARBA" id="ARBA00004651"/>
    </source>
</evidence>
<dbReference type="RefSeq" id="WP_153819951.1">
    <property type="nucleotide sequence ID" value="NZ_WJIE01000004.1"/>
</dbReference>
<proteinExistence type="predicted"/>
<keyword evidence="2" id="KW-0813">Transport</keyword>
<dbReference type="PANTHER" id="PTHR23517:SF3">
    <property type="entry name" value="INTEGRAL MEMBRANE TRANSPORT PROTEIN"/>
    <property type="match status" value="1"/>
</dbReference>
<feature type="transmembrane region" description="Helical" evidence="7">
    <location>
        <begin position="28"/>
        <end position="54"/>
    </location>
</feature>
<comment type="caution">
    <text evidence="8">The sequence shown here is derived from an EMBL/GenBank/DDBJ whole genome shotgun (WGS) entry which is preliminary data.</text>
</comment>
<evidence type="ECO:0000256" key="4">
    <source>
        <dbReference type="ARBA" id="ARBA00022692"/>
    </source>
</evidence>
<sequence length="90" mass="9450">MIIFLTPVATALTRKVPPYPVIAIGATISAVSVFALAFSTTVAASVVFIVLLSIGEALWSPRLYEYTATIAPPGREANYAHRLLSADGSA</sequence>
<dbReference type="Proteomes" id="UP000440224">
    <property type="component" value="Unassembled WGS sequence"/>
</dbReference>
<evidence type="ECO:0000256" key="5">
    <source>
        <dbReference type="ARBA" id="ARBA00022989"/>
    </source>
</evidence>
<reference evidence="8 9" key="1">
    <citation type="submission" date="2019-10" db="EMBL/GenBank/DDBJ databases">
        <title>A soil myxobacterium in the family Polyangiaceae.</title>
        <authorList>
            <person name="Li Y."/>
            <person name="Wang J."/>
        </authorList>
    </citation>
    <scope>NUCLEOTIDE SEQUENCE [LARGE SCALE GENOMIC DNA]</scope>
    <source>
        <strain evidence="8 9">DSM 14734</strain>
    </source>
</reference>
<dbReference type="SUPFAM" id="SSF103473">
    <property type="entry name" value="MFS general substrate transporter"/>
    <property type="match status" value="1"/>
</dbReference>
<dbReference type="PANTHER" id="PTHR23517">
    <property type="entry name" value="RESISTANCE PROTEIN MDTM, PUTATIVE-RELATED-RELATED"/>
    <property type="match status" value="1"/>
</dbReference>
<gene>
    <name evidence="8" type="ORF">GF068_14220</name>
</gene>
<dbReference type="AlphaFoldDB" id="A0A6N7PMD9"/>
<evidence type="ECO:0000313" key="8">
    <source>
        <dbReference type="EMBL" id="MRG93079.1"/>
    </source>
</evidence>
<evidence type="ECO:0000313" key="9">
    <source>
        <dbReference type="Proteomes" id="UP000440224"/>
    </source>
</evidence>
<dbReference type="InterPro" id="IPR050171">
    <property type="entry name" value="MFS_Transporters"/>
</dbReference>
<keyword evidence="3" id="KW-1003">Cell membrane</keyword>
<evidence type="ECO:0008006" key="10">
    <source>
        <dbReference type="Google" id="ProtNLM"/>
    </source>
</evidence>
<evidence type="ECO:0000256" key="3">
    <source>
        <dbReference type="ARBA" id="ARBA00022475"/>
    </source>
</evidence>
<dbReference type="InterPro" id="IPR036259">
    <property type="entry name" value="MFS_trans_sf"/>
</dbReference>
<organism evidence="8 9">
    <name type="scientific">Polyangium spumosum</name>
    <dbReference type="NCBI Taxonomy" id="889282"/>
    <lineage>
        <taxon>Bacteria</taxon>
        <taxon>Pseudomonadati</taxon>
        <taxon>Myxococcota</taxon>
        <taxon>Polyangia</taxon>
        <taxon>Polyangiales</taxon>
        <taxon>Polyangiaceae</taxon>
        <taxon>Polyangium</taxon>
    </lineage>
</organism>